<keyword evidence="2" id="KW-1185">Reference proteome</keyword>
<sequence length="55" mass="5947">MARPVLAEQAGRRSALAALAALDSFERAIVERDNRLVVETRRLKCLAILDGIIGG</sequence>
<evidence type="ECO:0008006" key="3">
    <source>
        <dbReference type="Google" id="ProtNLM"/>
    </source>
</evidence>
<name>A0ABU4Y0E9_9HYPH</name>
<dbReference type="RefSeq" id="WP_320288748.1">
    <property type="nucleotide sequence ID" value="NZ_JAVIIW010000021.1"/>
</dbReference>
<accession>A0ABU4Y0E9</accession>
<dbReference type="EMBL" id="JAVIIW010000021">
    <property type="protein sequence ID" value="MDX8480424.1"/>
    <property type="molecule type" value="Genomic_DNA"/>
</dbReference>
<evidence type="ECO:0000313" key="2">
    <source>
        <dbReference type="Proteomes" id="UP001287059"/>
    </source>
</evidence>
<reference evidence="1 2" key="1">
    <citation type="submission" date="2023-08" db="EMBL/GenBank/DDBJ databases">
        <title>Implementing the SeqCode for naming new Mesorhizobium species isolated from Vachellia karroo root nodules.</title>
        <authorList>
            <person name="Van Lill M."/>
        </authorList>
    </citation>
    <scope>NUCLEOTIDE SEQUENCE [LARGE SCALE GENOMIC DNA]</scope>
    <source>
        <strain evidence="1 2">VK24D</strain>
    </source>
</reference>
<protein>
    <recommendedName>
        <fullName evidence="3">Transposase</fullName>
    </recommendedName>
</protein>
<comment type="caution">
    <text evidence="1">The sequence shown here is derived from an EMBL/GenBank/DDBJ whole genome shotgun (WGS) entry which is preliminary data.</text>
</comment>
<organism evidence="1 2">
    <name type="scientific">Mesorhizobium album</name>
    <dbReference type="NCBI Taxonomy" id="3072314"/>
    <lineage>
        <taxon>Bacteria</taxon>
        <taxon>Pseudomonadati</taxon>
        <taxon>Pseudomonadota</taxon>
        <taxon>Alphaproteobacteria</taxon>
        <taxon>Hyphomicrobiales</taxon>
        <taxon>Phyllobacteriaceae</taxon>
        <taxon>Mesorhizobium</taxon>
    </lineage>
</organism>
<gene>
    <name evidence="1" type="ORF">RFN28_18425</name>
</gene>
<proteinExistence type="predicted"/>
<dbReference type="Proteomes" id="UP001287059">
    <property type="component" value="Unassembled WGS sequence"/>
</dbReference>
<evidence type="ECO:0000313" key="1">
    <source>
        <dbReference type="EMBL" id="MDX8480424.1"/>
    </source>
</evidence>